<sequence>MMEKNIKFPLFINFSAFILLIWIFNFSNDTHNKSIGENPNIYVKLGLRTYRLLANCNQHKDSSITGLKECISYNAGNENKNMYSDEKCINTKNEYLNKSSSKNTIYRKQTKKNKSNIFETKKYSYLEKKIFKEIDYFNFLKMNRTINNKVYEKAVLKKCRLRIFIPVILLMLLSIFLLLDILCDSGLLGGMLWLLHHFSRGWSITLNKILKETPLKSLLEYTYEIKKKAGGEVLSRTSYSGPFLMNLLYFVPFILLCITCILTIVYYHKKVKKYEKIKFRKK</sequence>
<keyword evidence="2" id="KW-1185">Reference proteome</keyword>
<dbReference type="Proteomes" id="UP001056978">
    <property type="component" value="Chromosome 2"/>
</dbReference>
<dbReference type="EMBL" id="CM043770">
    <property type="protein sequence ID" value="KAI4841049.1"/>
    <property type="molecule type" value="Genomic_DNA"/>
</dbReference>
<accession>A0ACB9YEW9</accession>
<name>A0ACB9YEW9_PLABR</name>
<comment type="caution">
    <text evidence="1">The sequence shown here is derived from an EMBL/GenBank/DDBJ whole genome shotgun (WGS) entry which is preliminary data.</text>
</comment>
<gene>
    <name evidence="1" type="ORF">MKS88_000817</name>
</gene>
<reference evidence="1" key="1">
    <citation type="submission" date="2022-06" db="EMBL/GenBank/DDBJ databases">
        <title>The First Complete Genome of the Simian Malaria Parasite Plasmodium brasilianum.</title>
        <authorList>
            <person name="Bajic M."/>
            <person name="Ravishankar S."/>
        </authorList>
    </citation>
    <scope>NUCLEOTIDE SEQUENCE</scope>
    <source>
        <strain evidence="1">Bolivian I</strain>
    </source>
</reference>
<proteinExistence type="predicted"/>
<protein>
    <submittedName>
        <fullName evidence="1">Uncharacterized protein</fullName>
    </submittedName>
</protein>
<evidence type="ECO:0000313" key="2">
    <source>
        <dbReference type="Proteomes" id="UP001056978"/>
    </source>
</evidence>
<organism evidence="1 2">
    <name type="scientific">Plasmodium brasilianum</name>
    <dbReference type="NCBI Taxonomy" id="5824"/>
    <lineage>
        <taxon>Eukaryota</taxon>
        <taxon>Sar</taxon>
        <taxon>Alveolata</taxon>
        <taxon>Apicomplexa</taxon>
        <taxon>Aconoidasida</taxon>
        <taxon>Haemosporida</taxon>
        <taxon>Plasmodiidae</taxon>
        <taxon>Plasmodium</taxon>
        <taxon>Plasmodium (Plasmodium)</taxon>
    </lineage>
</organism>
<evidence type="ECO:0000313" key="1">
    <source>
        <dbReference type="EMBL" id="KAI4841049.1"/>
    </source>
</evidence>